<name>A0ABS1CVC2_9PROT</name>
<dbReference type="NCBIfam" id="TIGR01352">
    <property type="entry name" value="tonB_Cterm"/>
    <property type="match status" value="1"/>
</dbReference>
<dbReference type="PRINTS" id="PR01374">
    <property type="entry name" value="TONBPROTEIN"/>
</dbReference>
<dbReference type="EMBL" id="NRSG01000053">
    <property type="protein sequence ID" value="MBK1658463.1"/>
    <property type="molecule type" value="Genomic_DNA"/>
</dbReference>
<evidence type="ECO:0000256" key="2">
    <source>
        <dbReference type="ARBA" id="ARBA00006555"/>
    </source>
</evidence>
<protein>
    <recommendedName>
        <fullName evidence="10">Protein TonB</fullName>
    </recommendedName>
</protein>
<evidence type="ECO:0000259" key="12">
    <source>
        <dbReference type="PROSITE" id="PS52015"/>
    </source>
</evidence>
<dbReference type="InterPro" id="IPR006260">
    <property type="entry name" value="TonB/TolA_C"/>
</dbReference>
<keyword evidence="3 10" id="KW-0813">Transport</keyword>
<dbReference type="InterPro" id="IPR051045">
    <property type="entry name" value="TonB-dependent_transducer"/>
</dbReference>
<keyword evidence="7 10" id="KW-0653">Protein transport</keyword>
<gene>
    <name evidence="13" type="ORF">CKO45_09490</name>
</gene>
<dbReference type="Pfam" id="PF03544">
    <property type="entry name" value="TonB_C"/>
    <property type="match status" value="1"/>
</dbReference>
<evidence type="ECO:0000256" key="3">
    <source>
        <dbReference type="ARBA" id="ARBA00022448"/>
    </source>
</evidence>
<feature type="compositionally biased region" description="Basic residues" evidence="11">
    <location>
        <begin position="1"/>
        <end position="29"/>
    </location>
</feature>
<reference evidence="13 14" key="1">
    <citation type="journal article" date="2020" name="Microorganisms">
        <title>Osmotic Adaptation and Compatible Solute Biosynthesis of Phototrophic Bacteria as Revealed from Genome Analyses.</title>
        <authorList>
            <person name="Imhoff J.F."/>
            <person name="Rahn T."/>
            <person name="Kunzel S."/>
            <person name="Keller A."/>
            <person name="Neulinger S.C."/>
        </authorList>
    </citation>
    <scope>NUCLEOTIDE SEQUENCE [LARGE SCALE GENOMIC DNA]</scope>
    <source>
        <strain evidence="13 14">DSM 15382</strain>
    </source>
</reference>
<accession>A0ABS1CVC2</accession>
<keyword evidence="5 10" id="KW-0997">Cell inner membrane</keyword>
<feature type="region of interest" description="Disordered" evidence="11">
    <location>
        <begin position="1"/>
        <end position="61"/>
    </location>
</feature>
<keyword evidence="9" id="KW-0472">Membrane</keyword>
<evidence type="ECO:0000313" key="13">
    <source>
        <dbReference type="EMBL" id="MBK1658463.1"/>
    </source>
</evidence>
<evidence type="ECO:0000256" key="8">
    <source>
        <dbReference type="ARBA" id="ARBA00022989"/>
    </source>
</evidence>
<sequence>MRAGRRARANLAARRRGGRGRGRRRRRPASSRPASRTGERRHLRPCGHGAGPAPSRIILPDPAAAEGGRMTAWRAARPCIGLAALAWLAACAAPAPAAEAIPALAGISPPRPVSRPPPRYPVQALRSGAQGEVILRLRVGTAGRVEEVEVLCAGQDATLRLASEEAVRGWRFDPARDAAGEPVPADIRARFVFRSPAALALAGLPRAIRPVRTACT</sequence>
<keyword evidence="14" id="KW-1185">Reference proteome</keyword>
<evidence type="ECO:0000256" key="10">
    <source>
        <dbReference type="RuleBase" id="RU362123"/>
    </source>
</evidence>
<dbReference type="PANTHER" id="PTHR33446:SF2">
    <property type="entry name" value="PROTEIN TONB"/>
    <property type="match status" value="1"/>
</dbReference>
<dbReference type="PROSITE" id="PS52015">
    <property type="entry name" value="TONB_CTD"/>
    <property type="match status" value="1"/>
</dbReference>
<evidence type="ECO:0000256" key="11">
    <source>
        <dbReference type="SAM" id="MobiDB-lite"/>
    </source>
</evidence>
<comment type="function">
    <text evidence="10">Interacts with outer membrane receptor proteins that carry out high-affinity binding and energy dependent uptake into the periplasmic space of specific substrates. It could act to transduce energy from the cytoplasmic membrane to specific energy-requiring processes in the outer membrane, resulting in the release into the periplasm of ligands bound by these outer membrane proteins.</text>
</comment>
<dbReference type="InterPro" id="IPR003538">
    <property type="entry name" value="TonB"/>
</dbReference>
<keyword evidence="6" id="KW-0812">Transmembrane</keyword>
<dbReference type="PANTHER" id="PTHR33446">
    <property type="entry name" value="PROTEIN TONB-RELATED"/>
    <property type="match status" value="1"/>
</dbReference>
<dbReference type="SUPFAM" id="SSF74653">
    <property type="entry name" value="TolA/TonB C-terminal domain"/>
    <property type="match status" value="1"/>
</dbReference>
<evidence type="ECO:0000313" key="14">
    <source>
        <dbReference type="Proteomes" id="UP000697995"/>
    </source>
</evidence>
<keyword evidence="10" id="KW-0735">Signal-anchor</keyword>
<evidence type="ECO:0000256" key="7">
    <source>
        <dbReference type="ARBA" id="ARBA00022927"/>
    </source>
</evidence>
<evidence type="ECO:0000256" key="9">
    <source>
        <dbReference type="ARBA" id="ARBA00023136"/>
    </source>
</evidence>
<proteinExistence type="inferred from homology"/>
<evidence type="ECO:0000256" key="4">
    <source>
        <dbReference type="ARBA" id="ARBA00022475"/>
    </source>
</evidence>
<dbReference type="InterPro" id="IPR037682">
    <property type="entry name" value="TonB_C"/>
</dbReference>
<comment type="similarity">
    <text evidence="2 10">Belongs to the TonB family.</text>
</comment>
<keyword evidence="4 10" id="KW-1003">Cell membrane</keyword>
<feature type="domain" description="TonB C-terminal" evidence="12">
    <location>
        <begin position="105"/>
        <end position="202"/>
    </location>
</feature>
<evidence type="ECO:0000256" key="6">
    <source>
        <dbReference type="ARBA" id="ARBA00022692"/>
    </source>
</evidence>
<comment type="caution">
    <text evidence="13">The sequence shown here is derived from an EMBL/GenBank/DDBJ whole genome shotgun (WGS) entry which is preliminary data.</text>
</comment>
<keyword evidence="8" id="KW-1133">Transmembrane helix</keyword>
<dbReference type="Proteomes" id="UP000697995">
    <property type="component" value="Unassembled WGS sequence"/>
</dbReference>
<evidence type="ECO:0000256" key="5">
    <source>
        <dbReference type="ARBA" id="ARBA00022519"/>
    </source>
</evidence>
<organism evidence="13 14">
    <name type="scientific">Paracraurococcus ruber</name>
    <dbReference type="NCBI Taxonomy" id="77675"/>
    <lineage>
        <taxon>Bacteria</taxon>
        <taxon>Pseudomonadati</taxon>
        <taxon>Pseudomonadota</taxon>
        <taxon>Alphaproteobacteria</taxon>
        <taxon>Acetobacterales</taxon>
        <taxon>Roseomonadaceae</taxon>
        <taxon>Paracraurococcus</taxon>
    </lineage>
</organism>
<dbReference type="Gene3D" id="3.30.1150.10">
    <property type="match status" value="1"/>
</dbReference>
<comment type="subcellular location">
    <subcellularLocation>
        <location evidence="1 10">Cell inner membrane</location>
        <topology evidence="1 10">Single-pass membrane protein</topology>
        <orientation evidence="1 10">Periplasmic side</orientation>
    </subcellularLocation>
</comment>
<evidence type="ECO:0000256" key="1">
    <source>
        <dbReference type="ARBA" id="ARBA00004383"/>
    </source>
</evidence>